<keyword evidence="2" id="KW-1185">Reference proteome</keyword>
<protein>
    <submittedName>
        <fullName evidence="1">Uncharacterized protein</fullName>
    </submittedName>
</protein>
<evidence type="ECO:0000313" key="2">
    <source>
        <dbReference type="Proteomes" id="UP001055072"/>
    </source>
</evidence>
<sequence>MDREAAAKLRASSAQGVVNDALQRKLRADLSFKNFEQEERSSRMQKEQLDSELAGEDEIDEETLRQAELAESIRKIRELMEMEMVDKEERARKELQAEEARLRREQEEVERVAQEQREREEQERLEAERRHREEEAKQKLYGQAVAKEQERCRLRDLKFCSPSYATIWHEQSAFERFKTISNEFDDTKYQESQPLTFESVPWPVLAHPHSVTFDTIDWSAVEEFFNAIEKLLKDKGQYKTLVEKAHRRFHPDKWRARGMLSSVLDQDLRGQLEVAGNVVAQAITPLWLKSRQ</sequence>
<organism evidence="1 2">
    <name type="scientific">Irpex rosettiformis</name>
    <dbReference type="NCBI Taxonomy" id="378272"/>
    <lineage>
        <taxon>Eukaryota</taxon>
        <taxon>Fungi</taxon>
        <taxon>Dikarya</taxon>
        <taxon>Basidiomycota</taxon>
        <taxon>Agaricomycotina</taxon>
        <taxon>Agaricomycetes</taxon>
        <taxon>Polyporales</taxon>
        <taxon>Irpicaceae</taxon>
        <taxon>Irpex</taxon>
    </lineage>
</organism>
<dbReference type="Proteomes" id="UP001055072">
    <property type="component" value="Unassembled WGS sequence"/>
</dbReference>
<evidence type="ECO:0000313" key="1">
    <source>
        <dbReference type="EMBL" id="KAI0094093.1"/>
    </source>
</evidence>
<reference evidence="1" key="1">
    <citation type="journal article" date="2021" name="Environ. Microbiol.">
        <title>Gene family expansions and transcriptome signatures uncover fungal adaptations to wood decay.</title>
        <authorList>
            <person name="Hage H."/>
            <person name="Miyauchi S."/>
            <person name="Viragh M."/>
            <person name="Drula E."/>
            <person name="Min B."/>
            <person name="Chaduli D."/>
            <person name="Navarro D."/>
            <person name="Favel A."/>
            <person name="Norest M."/>
            <person name="Lesage-Meessen L."/>
            <person name="Balint B."/>
            <person name="Merenyi Z."/>
            <person name="de Eugenio L."/>
            <person name="Morin E."/>
            <person name="Martinez A.T."/>
            <person name="Baldrian P."/>
            <person name="Stursova M."/>
            <person name="Martinez M.J."/>
            <person name="Novotny C."/>
            <person name="Magnuson J.K."/>
            <person name="Spatafora J.W."/>
            <person name="Maurice S."/>
            <person name="Pangilinan J."/>
            <person name="Andreopoulos W."/>
            <person name="LaButti K."/>
            <person name="Hundley H."/>
            <person name="Na H."/>
            <person name="Kuo A."/>
            <person name="Barry K."/>
            <person name="Lipzen A."/>
            <person name="Henrissat B."/>
            <person name="Riley R."/>
            <person name="Ahrendt S."/>
            <person name="Nagy L.G."/>
            <person name="Grigoriev I.V."/>
            <person name="Martin F."/>
            <person name="Rosso M.N."/>
        </authorList>
    </citation>
    <scope>NUCLEOTIDE SEQUENCE</scope>
    <source>
        <strain evidence="1">CBS 384.51</strain>
    </source>
</reference>
<proteinExistence type="predicted"/>
<dbReference type="EMBL" id="MU274901">
    <property type="protein sequence ID" value="KAI0094093.1"/>
    <property type="molecule type" value="Genomic_DNA"/>
</dbReference>
<comment type="caution">
    <text evidence="1">The sequence shown here is derived from an EMBL/GenBank/DDBJ whole genome shotgun (WGS) entry which is preliminary data.</text>
</comment>
<name>A0ACB8UIA6_9APHY</name>
<accession>A0ACB8UIA6</accession>
<gene>
    <name evidence="1" type="ORF">BDY19DRAFT_920796</name>
</gene>